<evidence type="ECO:0000256" key="1">
    <source>
        <dbReference type="SAM" id="MobiDB-lite"/>
    </source>
</evidence>
<dbReference type="Proteomes" id="UP000336646">
    <property type="component" value="Unassembled WGS sequence"/>
</dbReference>
<protein>
    <submittedName>
        <fullName evidence="2">ATP/GTP-binding protein</fullName>
    </submittedName>
</protein>
<organism evidence="2 3">
    <name type="scientific">Corynebacterium sanguinis</name>
    <dbReference type="NCBI Taxonomy" id="2594913"/>
    <lineage>
        <taxon>Bacteria</taxon>
        <taxon>Bacillati</taxon>
        <taxon>Actinomycetota</taxon>
        <taxon>Actinomycetes</taxon>
        <taxon>Mycobacteriales</taxon>
        <taxon>Corynebacteriaceae</taxon>
        <taxon>Corynebacterium</taxon>
    </lineage>
</organism>
<dbReference type="EMBL" id="RXIR01000024">
    <property type="protein sequence ID" value="TVS26974.1"/>
    <property type="molecule type" value="Genomic_DNA"/>
</dbReference>
<sequence length="573" mass="62368">MAKHNSAEMASLHEAVLNGDKEAPSRWSVQGWRYNRWRKESDKHAKVLEARQRRAGGVPPVRAEKPFGFTKPRGMTGRNSGYAAVQSGPQEWQTTTNLGCGFNPNVVGAPAPVIGTPLGRHVTTQAEVACDPMAWFREGIIANPSAFVLSLPGLGKSTLIRKMLMGAVAAGHTVIAAGDIKGEYVGFTQQVGGQVITLGHGVGRLNPLDVGALGRVIPRIERERDEATDPQAREHLDDVLRRAKEQIHGRQVSMVDMLVGLSRGEKIKDYESMLVSAGLREMYEGSEVDWANPPILRDLIDYLEQGSPNLRHSARARSDEQWSARVDALILSLNSLLDGATGQIFSGQTTTPIDVDATAVCIDVSAIGRSDKEMKAAVMMSCWQAAFGAIEAAHMLSDAGLAPQRYFAVTLDELWQVLSSAPGMVGQIDSLTRLNRSEAVQLYMITHTFHDLEALPTEEDRKTAMGFIDRAGMVICGGLPAAELDILSDQLMFSPAEAQMITSWSKGVPPKRSRMRGRGSVPPGRGRFMIKPSKDGSPGIPVQTILFPTEVEHALHDTNARFEDYFADGELDV</sequence>
<comment type="caution">
    <text evidence="2">The sequence shown here is derived from an EMBL/GenBank/DDBJ whole genome shotgun (WGS) entry which is preliminary data.</text>
</comment>
<dbReference type="RefSeq" id="WP_144773589.1">
    <property type="nucleotide sequence ID" value="NZ_RXIR01000024.1"/>
</dbReference>
<feature type="compositionally biased region" description="Low complexity" evidence="1">
    <location>
        <begin position="518"/>
        <end position="527"/>
    </location>
</feature>
<dbReference type="PANTHER" id="PTHR30121:SF12">
    <property type="entry name" value="TYPE IV SECRETION SYSTEM PROTEIN CAGE"/>
    <property type="match status" value="1"/>
</dbReference>
<dbReference type="PANTHER" id="PTHR30121">
    <property type="entry name" value="UNCHARACTERIZED PROTEIN YJGR-RELATED"/>
    <property type="match status" value="1"/>
</dbReference>
<accession>A0A6C1TVX6</accession>
<proteinExistence type="predicted"/>
<dbReference type="SUPFAM" id="SSF52540">
    <property type="entry name" value="P-loop containing nucleoside triphosphate hydrolases"/>
    <property type="match status" value="1"/>
</dbReference>
<dbReference type="OrthoDB" id="9804380at2"/>
<dbReference type="AlphaFoldDB" id="A0A6C1TVX6"/>
<name>A0A6C1TVX6_9CORY</name>
<dbReference type="InterPro" id="IPR051162">
    <property type="entry name" value="T4SS_component"/>
</dbReference>
<dbReference type="InterPro" id="IPR027417">
    <property type="entry name" value="P-loop_NTPase"/>
</dbReference>
<feature type="region of interest" description="Disordered" evidence="1">
    <location>
        <begin position="53"/>
        <end position="75"/>
    </location>
</feature>
<feature type="region of interest" description="Disordered" evidence="1">
    <location>
        <begin position="506"/>
        <end position="535"/>
    </location>
</feature>
<gene>
    <name evidence="2" type="ORF">EKI59_09765</name>
</gene>
<reference evidence="2 3" key="1">
    <citation type="submission" date="2018-12" db="EMBL/GenBank/DDBJ databases">
        <title>Corynebacterium sanguinis sp. nov., a clinically-associated and environmental corynebacterium.</title>
        <authorList>
            <person name="Gonzales-Siles L."/>
            <person name="Jaen-Luchoro D."/>
            <person name="Cardew S."/>
            <person name="Inganas E."/>
            <person name="Ohlen M."/>
            <person name="Jensie-Markopolous S."/>
            <person name="Pinyeiro-Iglesias B."/>
            <person name="Molin K."/>
            <person name="Skovbjerg S."/>
            <person name="Svensson-Stadler L."/>
            <person name="Funke G."/>
            <person name="Moore E.R.B."/>
        </authorList>
    </citation>
    <scope>NUCLEOTIDE SEQUENCE [LARGE SCALE GENOMIC DNA]</scope>
    <source>
        <strain evidence="2 3">58734</strain>
    </source>
</reference>
<dbReference type="Gene3D" id="3.40.50.300">
    <property type="entry name" value="P-loop containing nucleotide triphosphate hydrolases"/>
    <property type="match status" value="2"/>
</dbReference>
<evidence type="ECO:0000313" key="3">
    <source>
        <dbReference type="Proteomes" id="UP000336646"/>
    </source>
</evidence>
<evidence type="ECO:0000313" key="2">
    <source>
        <dbReference type="EMBL" id="TVS26974.1"/>
    </source>
</evidence>